<dbReference type="GO" id="GO:0004497">
    <property type="term" value="F:monooxygenase activity"/>
    <property type="evidence" value="ECO:0007669"/>
    <property type="project" value="InterPro"/>
</dbReference>
<proteinExistence type="predicted"/>
<organism evidence="1 2">
    <name type="scientific">Paramarasmius palmivorus</name>
    <dbReference type="NCBI Taxonomy" id="297713"/>
    <lineage>
        <taxon>Eukaryota</taxon>
        <taxon>Fungi</taxon>
        <taxon>Dikarya</taxon>
        <taxon>Basidiomycota</taxon>
        <taxon>Agaricomycotina</taxon>
        <taxon>Agaricomycetes</taxon>
        <taxon>Agaricomycetidae</taxon>
        <taxon>Agaricales</taxon>
        <taxon>Marasmiineae</taxon>
        <taxon>Marasmiaceae</taxon>
        <taxon>Paramarasmius</taxon>
    </lineage>
</organism>
<dbReference type="EMBL" id="JAYKXP010000020">
    <property type="protein sequence ID" value="KAK7047355.1"/>
    <property type="molecule type" value="Genomic_DNA"/>
</dbReference>
<comment type="caution">
    <text evidence="1">The sequence shown here is derived from an EMBL/GenBank/DDBJ whole genome shotgun (WGS) entry which is preliminary data.</text>
</comment>
<protein>
    <submittedName>
        <fullName evidence="1">Uncharacterized protein</fullName>
    </submittedName>
</protein>
<accession>A0AAW0D967</accession>
<dbReference type="SUPFAM" id="SSF48264">
    <property type="entry name" value="Cytochrome P450"/>
    <property type="match status" value="1"/>
</dbReference>
<name>A0AAW0D967_9AGAR</name>
<dbReference type="GO" id="GO:0016705">
    <property type="term" value="F:oxidoreductase activity, acting on paired donors, with incorporation or reduction of molecular oxygen"/>
    <property type="evidence" value="ECO:0007669"/>
    <property type="project" value="InterPro"/>
</dbReference>
<dbReference type="InterPro" id="IPR036396">
    <property type="entry name" value="Cyt_P450_sf"/>
</dbReference>
<gene>
    <name evidence="1" type="ORF">VNI00_006586</name>
</gene>
<dbReference type="Proteomes" id="UP001383192">
    <property type="component" value="Unassembled WGS sequence"/>
</dbReference>
<dbReference type="Gene3D" id="1.10.630.10">
    <property type="entry name" value="Cytochrome P450"/>
    <property type="match status" value="1"/>
</dbReference>
<dbReference type="GO" id="GO:0005506">
    <property type="term" value="F:iron ion binding"/>
    <property type="evidence" value="ECO:0007669"/>
    <property type="project" value="InterPro"/>
</dbReference>
<keyword evidence="2" id="KW-1185">Reference proteome</keyword>
<evidence type="ECO:0000313" key="2">
    <source>
        <dbReference type="Proteomes" id="UP001383192"/>
    </source>
</evidence>
<evidence type="ECO:0000313" key="1">
    <source>
        <dbReference type="EMBL" id="KAK7047355.1"/>
    </source>
</evidence>
<sequence>MVNEIIGLDWHFAFMPQGHEWTTHRKIFSRDFNSAVISKFNPSEIKWNRIFLRNLLTQPEAFLTHIQHLASGLALDATHGYKSRNLANPILLLEPRPKLLKALPLLGFTVKHIPSWIPSSPSRQAREWRVAVDIAKTVPFSVATAAKAGGQIGPSVLSDLLDSKQYQADDIRTTTAAMFANGSAAVSSNVHDVRPA</sequence>
<reference evidence="1 2" key="1">
    <citation type="submission" date="2024-01" db="EMBL/GenBank/DDBJ databases">
        <title>A draft genome for a cacao thread blight-causing isolate of Paramarasmius palmivorus.</title>
        <authorList>
            <person name="Baruah I.K."/>
            <person name="Bukari Y."/>
            <person name="Amoako-Attah I."/>
            <person name="Meinhardt L.W."/>
            <person name="Bailey B.A."/>
            <person name="Cohen S.P."/>
        </authorList>
    </citation>
    <scope>NUCLEOTIDE SEQUENCE [LARGE SCALE GENOMIC DNA]</scope>
    <source>
        <strain evidence="1 2">GH-12</strain>
    </source>
</reference>
<dbReference type="AlphaFoldDB" id="A0AAW0D967"/>
<dbReference type="GO" id="GO:0020037">
    <property type="term" value="F:heme binding"/>
    <property type="evidence" value="ECO:0007669"/>
    <property type="project" value="InterPro"/>
</dbReference>